<reference evidence="22 23" key="1">
    <citation type="submission" date="2014-05" db="EMBL/GenBank/DDBJ databases">
        <title>Draft genome sequence of a rare smut relative, Tilletiaria anomala UBC 951.</title>
        <authorList>
            <consortium name="DOE Joint Genome Institute"/>
            <person name="Toome M."/>
            <person name="Kuo A."/>
            <person name="Henrissat B."/>
            <person name="Lipzen A."/>
            <person name="Tritt A."/>
            <person name="Yoshinaga Y."/>
            <person name="Zane M."/>
            <person name="Barry K."/>
            <person name="Grigoriev I.V."/>
            <person name="Spatafora J.W."/>
            <person name="Aimea M.C."/>
        </authorList>
    </citation>
    <scope>NUCLEOTIDE SEQUENCE [LARGE SCALE GENOMIC DNA]</scope>
    <source>
        <strain evidence="22 23">UBC 951</strain>
    </source>
</reference>
<comment type="function">
    <text evidence="16">Glucanases play a role in cell expansion during growth, in cell-cell fusion during mating, and in spore release during sporulation. This enzyme may be involved in beta-glucan degradation. Active on laminarin and lichenan.</text>
</comment>
<comment type="caution">
    <text evidence="22">The sequence shown here is derived from an EMBL/GenBank/DDBJ whole genome shotgun (WGS) entry which is preliminary data.</text>
</comment>
<dbReference type="FunCoup" id="A0A066WR47">
    <property type="interactions" value="20"/>
</dbReference>
<keyword evidence="11 21" id="KW-0472">Membrane</keyword>
<comment type="similarity">
    <text evidence="4 19">Belongs to the glycosyl hydrolase 17 family.</text>
</comment>
<dbReference type="InterPro" id="IPR017853">
    <property type="entry name" value="GH"/>
</dbReference>
<dbReference type="Pfam" id="PF00332">
    <property type="entry name" value="Glyco_hydro_17"/>
    <property type="match status" value="1"/>
</dbReference>
<organism evidence="22 23">
    <name type="scientific">Tilletiaria anomala (strain ATCC 24038 / CBS 436.72 / UBC 951)</name>
    <dbReference type="NCBI Taxonomy" id="1037660"/>
    <lineage>
        <taxon>Eukaryota</taxon>
        <taxon>Fungi</taxon>
        <taxon>Dikarya</taxon>
        <taxon>Basidiomycota</taxon>
        <taxon>Ustilaginomycotina</taxon>
        <taxon>Exobasidiomycetes</taxon>
        <taxon>Georgefischeriales</taxon>
        <taxon>Tilletiariaceae</taxon>
        <taxon>Tilletiaria</taxon>
    </lineage>
</organism>
<keyword evidence="12" id="KW-0325">Glycoprotein</keyword>
<gene>
    <name evidence="22" type="ORF">K437DRAFT_253441</name>
</gene>
<evidence type="ECO:0000256" key="14">
    <source>
        <dbReference type="ARBA" id="ARBA00023316"/>
    </source>
</evidence>
<dbReference type="EC" id="3.2.1.39" evidence="5"/>
<evidence type="ECO:0000256" key="2">
    <source>
        <dbReference type="ARBA" id="ARBA00004191"/>
    </source>
</evidence>
<evidence type="ECO:0000256" key="18">
    <source>
        <dbReference type="ARBA" id="ARBA00043078"/>
    </source>
</evidence>
<evidence type="ECO:0000256" key="3">
    <source>
        <dbReference type="ARBA" id="ARBA00004401"/>
    </source>
</evidence>
<sequence length="488" mass="51374">MGYYPQNDPAGLYPPSPSGHHYANGAGTSSPAPGSLYNYGYGQHALPYGGSPLATPTAPGSSVEDFSYRNEADTWGVPQSSSSGSLARERYLARKEAQAAAASEKAGLFGGGAKEGDDYGDHSYSYGALGGKRGGGSRRKWWLIGGGVVLLAIVGVVIGIVVSRKISNSASSNAGVEGVVKQAGSDPSNFEKDSRLHNSFFGMCYTPLNSQYPACGDTLDAVIEDVQLLSQLTTRLRLYGADCNVTALTLEAIQRTKTNLTIFPAIWINGDDTIYSRGADAIISALQTYGTDHVAGISVGNEYMLNGGNLTYLGAKIADMRSRIAALGLGKPIPVGTADAGSKITEALAATCDYVMSNVHPWFGGVPVDQAAGWTWDYFNTNTPAVALSTPNKPAVYIAETGWPTGANATAFETFQGAIAGVDELNTFLSTFVCQANANGTTADTFWFEAFDEPWKDPLYGGVEAHWGLFNSNKTLKSGVVIPNCAHS</sequence>
<dbReference type="Gene3D" id="3.20.20.80">
    <property type="entry name" value="Glycosidases"/>
    <property type="match status" value="2"/>
</dbReference>
<dbReference type="GO" id="GO:0005886">
    <property type="term" value="C:plasma membrane"/>
    <property type="evidence" value="ECO:0007669"/>
    <property type="project" value="UniProtKB-SubCell"/>
</dbReference>
<keyword evidence="15" id="KW-0624">Polysaccharide degradation</keyword>
<dbReference type="GO" id="GO:0000272">
    <property type="term" value="P:polysaccharide catabolic process"/>
    <property type="evidence" value="ECO:0007669"/>
    <property type="project" value="UniProtKB-KW"/>
</dbReference>
<feature type="region of interest" description="Disordered" evidence="20">
    <location>
        <begin position="1"/>
        <end position="27"/>
    </location>
</feature>
<feature type="transmembrane region" description="Helical" evidence="21">
    <location>
        <begin position="141"/>
        <end position="162"/>
    </location>
</feature>
<evidence type="ECO:0000256" key="16">
    <source>
        <dbReference type="ARBA" id="ARBA00037649"/>
    </source>
</evidence>
<evidence type="ECO:0000256" key="10">
    <source>
        <dbReference type="ARBA" id="ARBA00022801"/>
    </source>
</evidence>
<dbReference type="Proteomes" id="UP000027361">
    <property type="component" value="Unassembled WGS sequence"/>
</dbReference>
<evidence type="ECO:0000256" key="19">
    <source>
        <dbReference type="RuleBase" id="RU004335"/>
    </source>
</evidence>
<dbReference type="GO" id="GO:0071555">
    <property type="term" value="P:cell wall organization"/>
    <property type="evidence" value="ECO:0007669"/>
    <property type="project" value="UniProtKB-KW"/>
</dbReference>
<dbReference type="OMA" id="IHAWFAN"/>
<name>A0A066WR47_TILAU</name>
<dbReference type="InterPro" id="IPR000490">
    <property type="entry name" value="Glyco_hydro_17"/>
</dbReference>
<keyword evidence="23" id="KW-1185">Reference proteome</keyword>
<keyword evidence="13" id="KW-0119">Carbohydrate metabolism</keyword>
<dbReference type="GO" id="GO:0042973">
    <property type="term" value="F:glucan endo-1,3-beta-D-glucosidase activity"/>
    <property type="evidence" value="ECO:0007669"/>
    <property type="project" value="UniProtKB-EC"/>
</dbReference>
<evidence type="ECO:0000256" key="12">
    <source>
        <dbReference type="ARBA" id="ARBA00023180"/>
    </source>
</evidence>
<comment type="catalytic activity">
    <reaction evidence="1">
        <text>Hydrolysis of (1-&gt;3)-beta-D-glucosidic linkages in (1-&gt;3)-beta-D-glucans.</text>
        <dbReference type="EC" id="3.2.1.39"/>
    </reaction>
</comment>
<dbReference type="PANTHER" id="PTHR16631">
    <property type="entry name" value="GLUCAN 1,3-BETA-GLUCOSIDASE"/>
    <property type="match status" value="1"/>
</dbReference>
<keyword evidence="7" id="KW-0134">Cell wall</keyword>
<evidence type="ECO:0000256" key="6">
    <source>
        <dbReference type="ARBA" id="ARBA00022475"/>
    </source>
</evidence>
<evidence type="ECO:0000256" key="21">
    <source>
        <dbReference type="SAM" id="Phobius"/>
    </source>
</evidence>
<evidence type="ECO:0000256" key="4">
    <source>
        <dbReference type="ARBA" id="ARBA00008773"/>
    </source>
</evidence>
<dbReference type="InParanoid" id="A0A066WR47"/>
<keyword evidence="14" id="KW-0961">Cell wall biogenesis/degradation</keyword>
<evidence type="ECO:0000256" key="9">
    <source>
        <dbReference type="ARBA" id="ARBA00022729"/>
    </source>
</evidence>
<accession>A0A066WR47</accession>
<evidence type="ECO:0000256" key="7">
    <source>
        <dbReference type="ARBA" id="ARBA00022512"/>
    </source>
</evidence>
<evidence type="ECO:0000256" key="5">
    <source>
        <dbReference type="ARBA" id="ARBA00012780"/>
    </source>
</evidence>
<dbReference type="GO" id="GO:0009986">
    <property type="term" value="C:cell surface"/>
    <property type="evidence" value="ECO:0007669"/>
    <property type="project" value="TreeGrafter"/>
</dbReference>
<evidence type="ECO:0000256" key="8">
    <source>
        <dbReference type="ARBA" id="ARBA00022525"/>
    </source>
</evidence>
<evidence type="ECO:0000256" key="13">
    <source>
        <dbReference type="ARBA" id="ARBA00023277"/>
    </source>
</evidence>
<evidence type="ECO:0000313" key="22">
    <source>
        <dbReference type="EMBL" id="KDN53120.1"/>
    </source>
</evidence>
<evidence type="ECO:0000256" key="11">
    <source>
        <dbReference type="ARBA" id="ARBA00023136"/>
    </source>
</evidence>
<keyword evidence="21" id="KW-0812">Transmembrane</keyword>
<dbReference type="InterPro" id="IPR050732">
    <property type="entry name" value="Beta-glucan_modifiers"/>
</dbReference>
<evidence type="ECO:0000256" key="17">
    <source>
        <dbReference type="ARBA" id="ARBA00042373"/>
    </source>
</evidence>
<keyword evidence="9" id="KW-0732">Signal</keyword>
<proteinExistence type="inferred from homology"/>
<dbReference type="GeneID" id="25263579"/>
<dbReference type="STRING" id="1037660.A0A066WR47"/>
<dbReference type="SUPFAM" id="SSF51445">
    <property type="entry name" value="(Trans)glycosidases"/>
    <property type="match status" value="1"/>
</dbReference>
<dbReference type="HOGENOM" id="CLU_011476_2_1_1"/>
<dbReference type="RefSeq" id="XP_013245959.1">
    <property type="nucleotide sequence ID" value="XM_013390505.1"/>
</dbReference>
<evidence type="ECO:0000313" key="23">
    <source>
        <dbReference type="Proteomes" id="UP000027361"/>
    </source>
</evidence>
<evidence type="ECO:0000256" key="1">
    <source>
        <dbReference type="ARBA" id="ARBA00000382"/>
    </source>
</evidence>
<dbReference type="GO" id="GO:0009277">
    <property type="term" value="C:fungal-type cell wall"/>
    <property type="evidence" value="ECO:0007669"/>
    <property type="project" value="TreeGrafter"/>
</dbReference>
<evidence type="ECO:0000256" key="20">
    <source>
        <dbReference type="SAM" id="MobiDB-lite"/>
    </source>
</evidence>
<keyword evidence="21" id="KW-1133">Transmembrane helix</keyword>
<protein>
    <recommendedName>
        <fullName evidence="5">glucan endo-1,3-beta-D-glucosidase</fullName>
        <ecNumber evidence="5">3.2.1.39</ecNumber>
    </recommendedName>
    <alternativeName>
        <fullName evidence="18">Endo-1,3-beta-glucanase btgC</fullName>
    </alternativeName>
    <alternativeName>
        <fullName evidence="17">Laminarinase btgC</fullName>
    </alternativeName>
</protein>
<dbReference type="EMBL" id="JMSN01000004">
    <property type="protein sequence ID" value="KDN53120.1"/>
    <property type="molecule type" value="Genomic_DNA"/>
</dbReference>
<evidence type="ECO:0000256" key="15">
    <source>
        <dbReference type="ARBA" id="ARBA00023326"/>
    </source>
</evidence>
<keyword evidence="6" id="KW-1003">Cell membrane</keyword>
<dbReference type="OrthoDB" id="68336at2759"/>
<keyword evidence="10 22" id="KW-0378">Hydrolase</keyword>
<dbReference type="GO" id="GO:0005576">
    <property type="term" value="C:extracellular region"/>
    <property type="evidence" value="ECO:0007669"/>
    <property type="project" value="TreeGrafter"/>
</dbReference>
<comment type="subcellular location">
    <subcellularLocation>
        <location evidence="3">Cell membrane</location>
        <topology evidence="3">Single-pass type II membrane protein</topology>
    </subcellularLocation>
    <subcellularLocation>
        <location evidence="2">Secreted</location>
        <location evidence="2">Cell wall</location>
    </subcellularLocation>
</comment>
<dbReference type="PANTHER" id="PTHR16631:SF17">
    <property type="entry name" value="GLUCAN ENDO-1,3-BETA-GLUCOSIDASE BTGC"/>
    <property type="match status" value="1"/>
</dbReference>
<dbReference type="AlphaFoldDB" id="A0A066WR47"/>
<keyword evidence="8" id="KW-0964">Secreted</keyword>